<keyword evidence="7 9" id="KW-0503">Monooxygenase</keyword>
<accession>A0AB39UVW7</accession>
<dbReference type="PRINTS" id="PR00420">
    <property type="entry name" value="RNGMNOXGNASE"/>
</dbReference>
<dbReference type="RefSeq" id="WP_369601190.1">
    <property type="nucleotide sequence ID" value="NZ_CP154858.1"/>
</dbReference>
<keyword evidence="6" id="KW-0560">Oxidoreductase</keyword>
<dbReference type="InterPro" id="IPR018168">
    <property type="entry name" value="Ubi_Hdrlase_CS"/>
</dbReference>
<protein>
    <submittedName>
        <fullName evidence="9">FAD-dependent monooxygenase</fullName>
    </submittedName>
</protein>
<dbReference type="NCBIfam" id="TIGR01988">
    <property type="entry name" value="Ubi-OHases"/>
    <property type="match status" value="1"/>
</dbReference>
<dbReference type="EMBL" id="CP154858">
    <property type="protein sequence ID" value="XDT72178.1"/>
    <property type="molecule type" value="Genomic_DNA"/>
</dbReference>
<comment type="similarity">
    <text evidence="3">Belongs to the UbiH/COQ6 family.</text>
</comment>
<comment type="pathway">
    <text evidence="2">Cofactor biosynthesis; ubiquinone biosynthesis.</text>
</comment>
<reference evidence="9" key="1">
    <citation type="submission" date="2024-05" db="EMBL/GenBank/DDBJ databases">
        <title>Genome sequencing of novel strain.</title>
        <authorList>
            <person name="Ganbat D."/>
            <person name="Ganbat S."/>
            <person name="Lee S.-J."/>
        </authorList>
    </citation>
    <scope>NUCLEOTIDE SEQUENCE</scope>
    <source>
        <strain evidence="9">SMD15-11</strain>
    </source>
</reference>
<dbReference type="SUPFAM" id="SSF51905">
    <property type="entry name" value="FAD/NAD(P)-binding domain"/>
    <property type="match status" value="1"/>
</dbReference>
<dbReference type="InterPro" id="IPR010971">
    <property type="entry name" value="UbiH/COQ6"/>
</dbReference>
<keyword evidence="4" id="KW-0285">Flavoprotein</keyword>
<dbReference type="InterPro" id="IPR051205">
    <property type="entry name" value="UbiH/COQ6_monooxygenase"/>
</dbReference>
<evidence type="ECO:0000256" key="2">
    <source>
        <dbReference type="ARBA" id="ARBA00004749"/>
    </source>
</evidence>
<evidence type="ECO:0000313" key="9">
    <source>
        <dbReference type="EMBL" id="XDT72178.1"/>
    </source>
</evidence>
<evidence type="ECO:0000256" key="4">
    <source>
        <dbReference type="ARBA" id="ARBA00022630"/>
    </source>
</evidence>
<proteinExistence type="inferred from homology"/>
<sequence>MIETDILVVGGGMVGAALALGAARMGYAVTVVDAGPAPRPPGPARTVGDHDVRVSALTRSSDYLLRALGVWEALGGHATPYRHMHVWEGETPRSGAIRFDAESVCQPDLGHIVENSQTRWALWQALEAQSGVACLPETRLKTLQVLDDGVEAGLADGDGIRAGMLVGADGARSWVRETLMWPTDERDYPHHALVANVRMARSHRYTAWQRFLPSGPLALLPLGGQGDETLISIVWSAWPDTLDGLMARSDEAFLEALTDASQGVLGDALEVGPRQAFPLRYRQTQRFVQGPVVLLGDAAHTIHPLAGQGVNLGFRDVIGALDVLARARELGLPLAEPRLWQGWQRERRLDVTRTAAAMQFFCEVYGIALPGFMPLRRLGISVVNRLAPVKRRIMCEALGIPDVGTNQPPVSNRACRSRWAVLSPP</sequence>
<evidence type="ECO:0000256" key="7">
    <source>
        <dbReference type="ARBA" id="ARBA00023033"/>
    </source>
</evidence>
<keyword evidence="5" id="KW-0274">FAD</keyword>
<name>A0AB39UVW7_9GAMM</name>
<dbReference type="Gene3D" id="3.50.50.60">
    <property type="entry name" value="FAD/NAD(P)-binding domain"/>
    <property type="match status" value="2"/>
</dbReference>
<dbReference type="Pfam" id="PF01494">
    <property type="entry name" value="FAD_binding_3"/>
    <property type="match status" value="1"/>
</dbReference>
<evidence type="ECO:0000256" key="1">
    <source>
        <dbReference type="ARBA" id="ARBA00001974"/>
    </source>
</evidence>
<dbReference type="KEGG" id="tcd:AAIA72_15485"/>
<dbReference type="AlphaFoldDB" id="A0AB39UVW7"/>
<evidence type="ECO:0000259" key="8">
    <source>
        <dbReference type="Pfam" id="PF01494"/>
    </source>
</evidence>
<dbReference type="PANTHER" id="PTHR43876:SF7">
    <property type="entry name" value="UBIQUINONE BIOSYNTHESIS MONOOXYGENASE COQ6, MITOCHONDRIAL"/>
    <property type="match status" value="1"/>
</dbReference>
<feature type="domain" description="FAD-binding" evidence="8">
    <location>
        <begin position="3"/>
        <end position="325"/>
    </location>
</feature>
<organism evidence="9">
    <name type="scientific">Thermohahella caldifontis</name>
    <dbReference type="NCBI Taxonomy" id="3142973"/>
    <lineage>
        <taxon>Bacteria</taxon>
        <taxon>Pseudomonadati</taxon>
        <taxon>Pseudomonadota</taxon>
        <taxon>Gammaproteobacteria</taxon>
        <taxon>Oceanospirillales</taxon>
        <taxon>Hahellaceae</taxon>
        <taxon>Thermohahella</taxon>
    </lineage>
</organism>
<dbReference type="PROSITE" id="PS01304">
    <property type="entry name" value="UBIH"/>
    <property type="match status" value="1"/>
</dbReference>
<dbReference type="PANTHER" id="PTHR43876">
    <property type="entry name" value="UBIQUINONE BIOSYNTHESIS MONOOXYGENASE COQ6, MITOCHONDRIAL"/>
    <property type="match status" value="1"/>
</dbReference>
<evidence type="ECO:0000256" key="5">
    <source>
        <dbReference type="ARBA" id="ARBA00022827"/>
    </source>
</evidence>
<dbReference type="GO" id="GO:0004497">
    <property type="term" value="F:monooxygenase activity"/>
    <property type="evidence" value="ECO:0007669"/>
    <property type="project" value="UniProtKB-KW"/>
</dbReference>
<dbReference type="InterPro" id="IPR002938">
    <property type="entry name" value="FAD-bd"/>
</dbReference>
<evidence type="ECO:0000256" key="3">
    <source>
        <dbReference type="ARBA" id="ARBA00005349"/>
    </source>
</evidence>
<dbReference type="GO" id="GO:0071949">
    <property type="term" value="F:FAD binding"/>
    <property type="evidence" value="ECO:0007669"/>
    <property type="project" value="InterPro"/>
</dbReference>
<dbReference type="InterPro" id="IPR036188">
    <property type="entry name" value="FAD/NAD-bd_sf"/>
</dbReference>
<dbReference type="GO" id="GO:0016705">
    <property type="term" value="F:oxidoreductase activity, acting on paired donors, with incorporation or reduction of molecular oxygen"/>
    <property type="evidence" value="ECO:0007669"/>
    <property type="project" value="InterPro"/>
</dbReference>
<dbReference type="GO" id="GO:0006744">
    <property type="term" value="P:ubiquinone biosynthetic process"/>
    <property type="evidence" value="ECO:0007669"/>
    <property type="project" value="InterPro"/>
</dbReference>
<evidence type="ECO:0000256" key="6">
    <source>
        <dbReference type="ARBA" id="ARBA00023002"/>
    </source>
</evidence>
<comment type="cofactor">
    <cofactor evidence="1">
        <name>FAD</name>
        <dbReference type="ChEBI" id="CHEBI:57692"/>
    </cofactor>
</comment>
<gene>
    <name evidence="9" type="ORF">AAIA72_15485</name>
</gene>